<keyword evidence="2 4" id="KW-0378">Hydrolase</keyword>
<gene>
    <name evidence="4" type="ORF">FZD47_17620</name>
</gene>
<evidence type="ECO:0000256" key="1">
    <source>
        <dbReference type="ARBA" id="ARBA00001946"/>
    </source>
</evidence>
<evidence type="ECO:0000259" key="3">
    <source>
        <dbReference type="PROSITE" id="PS51462"/>
    </source>
</evidence>
<evidence type="ECO:0000313" key="4">
    <source>
        <dbReference type="EMBL" id="TYS61911.1"/>
    </source>
</evidence>
<dbReference type="GO" id="GO:0016787">
    <property type="term" value="F:hydrolase activity"/>
    <property type="evidence" value="ECO:0007669"/>
    <property type="project" value="UniProtKB-KW"/>
</dbReference>
<name>A0A5D4SGV5_9BACI</name>
<dbReference type="InterPro" id="IPR015797">
    <property type="entry name" value="NUDIX_hydrolase-like_dom_sf"/>
</dbReference>
<dbReference type="InterPro" id="IPR020084">
    <property type="entry name" value="NUDIX_hydrolase_CS"/>
</dbReference>
<dbReference type="Gene3D" id="3.90.79.10">
    <property type="entry name" value="Nucleoside Triphosphate Pyrophosphohydrolase"/>
    <property type="match status" value="1"/>
</dbReference>
<dbReference type="PROSITE" id="PS51462">
    <property type="entry name" value="NUDIX"/>
    <property type="match status" value="1"/>
</dbReference>
<evidence type="ECO:0000256" key="2">
    <source>
        <dbReference type="ARBA" id="ARBA00022801"/>
    </source>
</evidence>
<organism evidence="4 5">
    <name type="scientific">Bacillus infantis</name>
    <dbReference type="NCBI Taxonomy" id="324767"/>
    <lineage>
        <taxon>Bacteria</taxon>
        <taxon>Bacillati</taxon>
        <taxon>Bacillota</taxon>
        <taxon>Bacilli</taxon>
        <taxon>Bacillales</taxon>
        <taxon>Bacillaceae</taxon>
        <taxon>Bacillus</taxon>
    </lineage>
</organism>
<proteinExistence type="predicted"/>
<protein>
    <submittedName>
        <fullName evidence="4">NUDIX hydrolase</fullName>
    </submittedName>
</protein>
<reference evidence="4 5" key="1">
    <citation type="submission" date="2019-08" db="EMBL/GenBank/DDBJ databases">
        <title>Bacillus genomes from the desert of Cuatro Cienegas, Coahuila.</title>
        <authorList>
            <person name="Olmedo-Alvarez G."/>
        </authorList>
    </citation>
    <scope>NUCLEOTIDE SEQUENCE [LARGE SCALE GENOMIC DNA]</scope>
    <source>
        <strain evidence="4 5">CH37_1T</strain>
    </source>
</reference>
<dbReference type="RefSeq" id="WP_148950408.1">
    <property type="nucleotide sequence ID" value="NZ_VTES01000005.1"/>
</dbReference>
<sequence length="147" mass="17093">MIRNAVGAIVFQGEEYLLVHKVKRSALRDSDGHLQGEWDFPKGGVEESDESLRAAILRELAEETGSAEYRIIRQLEEKICFNFDKEFAEKTGWSRQETVMFVVEYVGDRSDLNPEDDEIDEVEFVERDEVLERLVHGESKEFFIEVF</sequence>
<comment type="cofactor">
    <cofactor evidence="1">
        <name>Mg(2+)</name>
        <dbReference type="ChEBI" id="CHEBI:18420"/>
    </cofactor>
</comment>
<evidence type="ECO:0000313" key="5">
    <source>
        <dbReference type="Proteomes" id="UP000323732"/>
    </source>
</evidence>
<dbReference type="PANTHER" id="PTHR43046">
    <property type="entry name" value="GDP-MANNOSE MANNOSYL HYDROLASE"/>
    <property type="match status" value="1"/>
</dbReference>
<dbReference type="EMBL" id="VTES01000005">
    <property type="protein sequence ID" value="TYS61911.1"/>
    <property type="molecule type" value="Genomic_DNA"/>
</dbReference>
<dbReference type="SUPFAM" id="SSF55811">
    <property type="entry name" value="Nudix"/>
    <property type="match status" value="1"/>
</dbReference>
<dbReference type="AlphaFoldDB" id="A0A5D4SGV5"/>
<dbReference type="Pfam" id="PF00293">
    <property type="entry name" value="NUDIX"/>
    <property type="match status" value="1"/>
</dbReference>
<dbReference type="InterPro" id="IPR000086">
    <property type="entry name" value="NUDIX_hydrolase_dom"/>
</dbReference>
<dbReference type="PANTHER" id="PTHR43046:SF14">
    <property type="entry name" value="MUTT_NUDIX FAMILY PROTEIN"/>
    <property type="match status" value="1"/>
</dbReference>
<accession>A0A5D4SGV5</accession>
<feature type="domain" description="Nudix hydrolase" evidence="3">
    <location>
        <begin position="1"/>
        <end position="147"/>
    </location>
</feature>
<comment type="caution">
    <text evidence="4">The sequence shown here is derived from an EMBL/GenBank/DDBJ whole genome shotgun (WGS) entry which is preliminary data.</text>
</comment>
<dbReference type="Proteomes" id="UP000323732">
    <property type="component" value="Unassembled WGS sequence"/>
</dbReference>
<dbReference type="PROSITE" id="PS00893">
    <property type="entry name" value="NUDIX_BOX"/>
    <property type="match status" value="1"/>
</dbReference>